<comment type="caution">
    <text evidence="3">The sequence shown here is derived from an EMBL/GenBank/DDBJ whole genome shotgun (WGS) entry which is preliminary data.</text>
</comment>
<dbReference type="Gene3D" id="3.40.50.1110">
    <property type="entry name" value="SGNH hydrolase"/>
    <property type="match status" value="1"/>
</dbReference>
<dbReference type="Proteomes" id="UP000609726">
    <property type="component" value="Unassembled WGS sequence"/>
</dbReference>
<dbReference type="InterPro" id="IPR013830">
    <property type="entry name" value="SGNH_hydro"/>
</dbReference>
<dbReference type="GO" id="GO:0016787">
    <property type="term" value="F:hydrolase activity"/>
    <property type="evidence" value="ECO:0007669"/>
    <property type="project" value="UniProtKB-KW"/>
</dbReference>
<dbReference type="SUPFAM" id="SSF52266">
    <property type="entry name" value="SGNH hydrolase"/>
    <property type="match status" value="1"/>
</dbReference>
<name>A0ABX0NPN5_9BURK</name>
<feature type="signal peptide" evidence="1">
    <location>
        <begin position="1"/>
        <end position="33"/>
    </location>
</feature>
<dbReference type="PANTHER" id="PTHR43784:SF2">
    <property type="entry name" value="GDSL-LIKE LIPASE_ACYLHYDROLASE, PUTATIVE (AFU_ORTHOLOGUE AFUA_2G00820)-RELATED"/>
    <property type="match status" value="1"/>
</dbReference>
<dbReference type="CDD" id="cd01830">
    <property type="entry name" value="XynE_like"/>
    <property type="match status" value="1"/>
</dbReference>
<evidence type="ECO:0000313" key="3">
    <source>
        <dbReference type="EMBL" id="NHZ88833.1"/>
    </source>
</evidence>
<evidence type="ECO:0000256" key="1">
    <source>
        <dbReference type="SAM" id="SignalP"/>
    </source>
</evidence>
<dbReference type="PANTHER" id="PTHR43784">
    <property type="entry name" value="GDSL-LIKE LIPASE/ACYLHYDROLASE, PUTATIVE (AFU_ORTHOLOGUE AFUA_2G00820)-RELATED"/>
    <property type="match status" value="1"/>
</dbReference>
<feature type="chain" id="PRO_5045185134" evidence="1">
    <location>
        <begin position="34"/>
        <end position="439"/>
    </location>
</feature>
<proteinExistence type="predicted"/>
<dbReference type="InterPro" id="IPR053140">
    <property type="entry name" value="GDSL_Rv0518-like"/>
</dbReference>
<reference evidence="3 4" key="1">
    <citation type="submission" date="2019-10" db="EMBL/GenBank/DDBJ databases">
        <title>Taxonomy of Antarctic Massilia spp.: description of Massilia rubra sp. nov., Massilia aquatica sp. nov., Massilia mucilaginosa sp. nov., Massilia frigida sp. nov. isolated from streams, lakes and regoliths.</title>
        <authorList>
            <person name="Holochova P."/>
            <person name="Sedlacek I."/>
            <person name="Kralova S."/>
            <person name="Maslanova I."/>
            <person name="Busse H.-J."/>
            <person name="Stankova E."/>
            <person name="Vrbovska V."/>
            <person name="Kovarovic V."/>
            <person name="Bartak M."/>
            <person name="Svec P."/>
            <person name="Pantucek R."/>
        </authorList>
    </citation>
    <scope>NUCLEOTIDE SEQUENCE [LARGE SCALE GENOMIC DNA]</scope>
    <source>
        <strain evidence="3 4">CCM 8733</strain>
    </source>
</reference>
<evidence type="ECO:0000313" key="4">
    <source>
        <dbReference type="Proteomes" id="UP000609726"/>
    </source>
</evidence>
<feature type="domain" description="SGNH hydrolase-type esterase" evidence="2">
    <location>
        <begin position="214"/>
        <end position="410"/>
    </location>
</feature>
<dbReference type="EMBL" id="WHJH01000005">
    <property type="protein sequence ID" value="NHZ88833.1"/>
    <property type="molecule type" value="Genomic_DNA"/>
</dbReference>
<protein>
    <submittedName>
        <fullName evidence="3">SGNH/GDSL hydrolase family protein</fullName>
    </submittedName>
</protein>
<keyword evidence="1" id="KW-0732">Signal</keyword>
<organism evidence="3 4">
    <name type="scientific">Massilia mucilaginosa</name>
    <dbReference type="NCBI Taxonomy" id="2609282"/>
    <lineage>
        <taxon>Bacteria</taxon>
        <taxon>Pseudomonadati</taxon>
        <taxon>Pseudomonadota</taxon>
        <taxon>Betaproteobacteria</taxon>
        <taxon>Burkholderiales</taxon>
        <taxon>Oxalobacteraceae</taxon>
        <taxon>Telluria group</taxon>
        <taxon>Massilia</taxon>
    </lineage>
</organism>
<sequence>MIYLVPSLHSRGNAMSGLRALPVLLLFSVQAAAASPPHWVASWGASPQARWDQSFVLPVGVPASFEQQSVRDVVRLSVGGKRMRIVLSNRYGATPLQVGEMRVALAGDGAAVMGRSRAVTFGGSANASAAPGAVMVSDPVDLPAGALARLAITTYYPAHTPVSTFHWGGQQTPYLANGNATAAPDLPAAVRFPGRAFLTAVLVDAPAATRSVVVLGDSITDGNGSSPDRDRRWTDALARRLAPSGVGVVNAGISGARLLGDRMGANALARFDQDVLAQPGVASVIVMMGINDIGWPGSPFAPRDAAVSAEQVIAAYRQLIARARSHNLRIVGATLLPFEGALAGTPFEGHYSPAKEAVRQHVNRWIVGSGEFDAVFDADAVLRDPARPSRMRADYDSGDHLHPGDAGYRALAQALDVSALMGNSGRGIEPDGARRRPRR</sequence>
<keyword evidence="3" id="KW-0378">Hydrolase</keyword>
<keyword evidence="4" id="KW-1185">Reference proteome</keyword>
<evidence type="ECO:0000259" key="2">
    <source>
        <dbReference type="Pfam" id="PF13472"/>
    </source>
</evidence>
<accession>A0ABX0NPN5</accession>
<dbReference type="InterPro" id="IPR036514">
    <property type="entry name" value="SGNH_hydro_sf"/>
</dbReference>
<gene>
    <name evidence="3" type="ORF">F2P45_07315</name>
</gene>
<dbReference type="Pfam" id="PF13472">
    <property type="entry name" value="Lipase_GDSL_2"/>
    <property type="match status" value="1"/>
</dbReference>